<evidence type="ECO:0000256" key="1">
    <source>
        <dbReference type="SAM" id="MobiDB-lite"/>
    </source>
</evidence>
<name>A0ABQ0FPS1_APOSI</name>
<gene>
    <name evidence="2" type="ORF">APTSU1_001648200</name>
</gene>
<feature type="region of interest" description="Disordered" evidence="1">
    <location>
        <begin position="1"/>
        <end position="51"/>
    </location>
</feature>
<accession>A0ABQ0FPS1</accession>
<evidence type="ECO:0000313" key="3">
    <source>
        <dbReference type="Proteomes" id="UP001623349"/>
    </source>
</evidence>
<dbReference type="EMBL" id="BAAFST010000017">
    <property type="protein sequence ID" value="GAB1301244.1"/>
    <property type="molecule type" value="Genomic_DNA"/>
</dbReference>
<evidence type="ECO:0000313" key="2">
    <source>
        <dbReference type="EMBL" id="GAB1301244.1"/>
    </source>
</evidence>
<proteinExistence type="predicted"/>
<dbReference type="Proteomes" id="UP001623349">
    <property type="component" value="Unassembled WGS sequence"/>
</dbReference>
<reference evidence="2 3" key="1">
    <citation type="submission" date="2024-08" db="EMBL/GenBank/DDBJ databases">
        <title>The draft genome of Apodemus speciosus.</title>
        <authorList>
            <person name="Nabeshima K."/>
            <person name="Suzuki S."/>
            <person name="Onuma M."/>
        </authorList>
    </citation>
    <scope>NUCLEOTIDE SEQUENCE [LARGE SCALE GENOMIC DNA]</scope>
    <source>
        <strain evidence="2">IB14-021</strain>
    </source>
</reference>
<comment type="caution">
    <text evidence="2">The sequence shown here is derived from an EMBL/GenBank/DDBJ whole genome shotgun (WGS) entry which is preliminary data.</text>
</comment>
<keyword evidence="3" id="KW-1185">Reference proteome</keyword>
<organism evidence="2 3">
    <name type="scientific">Apodemus speciosus</name>
    <name type="common">Large Japanese field mouse</name>
    <dbReference type="NCBI Taxonomy" id="105296"/>
    <lineage>
        <taxon>Eukaryota</taxon>
        <taxon>Metazoa</taxon>
        <taxon>Chordata</taxon>
        <taxon>Craniata</taxon>
        <taxon>Vertebrata</taxon>
        <taxon>Euteleostomi</taxon>
        <taxon>Mammalia</taxon>
        <taxon>Eutheria</taxon>
        <taxon>Euarchontoglires</taxon>
        <taxon>Glires</taxon>
        <taxon>Rodentia</taxon>
        <taxon>Myomorpha</taxon>
        <taxon>Muroidea</taxon>
        <taxon>Muridae</taxon>
        <taxon>Murinae</taxon>
        <taxon>Apodemus</taxon>
    </lineage>
</organism>
<sequence length="103" mass="11314">MEDTMRLNEGSPCGPHFSARNSPSFPRRPPTGQTHLNGEHPAHQEAPSCTEEATHPHALLVLPKLPKQAARNRDNARQDKPSGATVQLRQALPLLGLCIRKEV</sequence>
<protein>
    <submittedName>
        <fullName evidence="2">Uncharacterized protein</fullName>
    </submittedName>
</protein>